<dbReference type="PANTHER" id="PTHR37947:SF1">
    <property type="entry name" value="BLL2462 PROTEIN"/>
    <property type="match status" value="1"/>
</dbReference>
<dbReference type="Gene3D" id="3.40.50.410">
    <property type="entry name" value="von Willebrand factor, type A domain"/>
    <property type="match status" value="1"/>
</dbReference>
<organism evidence="1">
    <name type="scientific">marine metagenome</name>
    <dbReference type="NCBI Taxonomy" id="408172"/>
    <lineage>
        <taxon>unclassified sequences</taxon>
        <taxon>metagenomes</taxon>
        <taxon>ecological metagenomes</taxon>
    </lineage>
</organism>
<dbReference type="PANTHER" id="PTHR37947">
    <property type="entry name" value="BLL2462 PROTEIN"/>
    <property type="match status" value="1"/>
</dbReference>
<evidence type="ECO:0000313" key="1">
    <source>
        <dbReference type="EMBL" id="SVC92543.1"/>
    </source>
</evidence>
<dbReference type="SUPFAM" id="SSF53300">
    <property type="entry name" value="vWA-like"/>
    <property type="match status" value="1"/>
</dbReference>
<sequence length="325" mass="36539">FCLLVMAVTVWVSWSNWQRRGGKGVAALESLRVVIMAMILFTLCRPEFISVTQIEDQPEVVILKDVSSSMTTRDVKLGQHDVITREEWLTEQIKTNFWKALEGKAIVHVQDFGMSATNAETGIADGTDIANALNLTRTRKNLKNLKAVFMLSDGDWNFGDPPQQAAMRLGAEKVPVYTLAVGSDRAQKDLVLESVNPPTFGLLGEQISIPFRVRSHLPVAVKTQVRLTSSRGAAGSIAKQITIPAFGQVHDSLVWPPHELGDYTLTLTLPLWKIGLKGQENFEKELLEDNNRQTFHLSVRIEKLKVLLVESYPRWEYRFLRNALM</sequence>
<dbReference type="InterPro" id="IPR036465">
    <property type="entry name" value="vWFA_dom_sf"/>
</dbReference>
<evidence type="ECO:0008006" key="2">
    <source>
        <dbReference type="Google" id="ProtNLM"/>
    </source>
</evidence>
<accession>A0A382R486</accession>
<feature type="non-terminal residue" evidence="1">
    <location>
        <position position="1"/>
    </location>
</feature>
<reference evidence="1" key="1">
    <citation type="submission" date="2018-05" db="EMBL/GenBank/DDBJ databases">
        <authorList>
            <person name="Lanie J.A."/>
            <person name="Ng W.-L."/>
            <person name="Kazmierczak K.M."/>
            <person name="Andrzejewski T.M."/>
            <person name="Davidsen T.M."/>
            <person name="Wayne K.J."/>
            <person name="Tettelin H."/>
            <person name="Glass J.I."/>
            <person name="Rusch D."/>
            <person name="Podicherti R."/>
            <person name="Tsui H.-C.T."/>
            <person name="Winkler M.E."/>
        </authorList>
    </citation>
    <scope>NUCLEOTIDE SEQUENCE</scope>
</reference>
<dbReference type="EMBL" id="UINC01119021">
    <property type="protein sequence ID" value="SVC92543.1"/>
    <property type="molecule type" value="Genomic_DNA"/>
</dbReference>
<name>A0A382R486_9ZZZZ</name>
<proteinExistence type="predicted"/>
<gene>
    <name evidence="1" type="ORF">METZ01_LOCUS345397</name>
</gene>
<dbReference type="AlphaFoldDB" id="A0A382R486"/>
<protein>
    <recommendedName>
        <fullName evidence="2">VWFA domain-containing protein</fullName>
    </recommendedName>
</protein>
<feature type="non-terminal residue" evidence="1">
    <location>
        <position position="325"/>
    </location>
</feature>